<evidence type="ECO:0000313" key="2">
    <source>
        <dbReference type="EMBL" id="TCL06877.1"/>
    </source>
</evidence>
<keyword evidence="1" id="KW-0175">Coiled coil</keyword>
<organism evidence="2 3">
    <name type="scientific">Sodalis ligni</name>
    <dbReference type="NCBI Taxonomy" id="2697027"/>
    <lineage>
        <taxon>Bacteria</taxon>
        <taxon>Pseudomonadati</taxon>
        <taxon>Pseudomonadota</taxon>
        <taxon>Gammaproteobacteria</taxon>
        <taxon>Enterobacterales</taxon>
        <taxon>Bruguierivoracaceae</taxon>
        <taxon>Sodalis</taxon>
    </lineage>
</organism>
<proteinExistence type="predicted"/>
<name>A0A4R1NIF6_9GAMM</name>
<feature type="coiled-coil region" evidence="1">
    <location>
        <begin position="92"/>
        <end position="147"/>
    </location>
</feature>
<keyword evidence="3" id="KW-1185">Reference proteome</keyword>
<gene>
    <name evidence="2" type="ORF">EZJ58_5174</name>
</gene>
<dbReference type="Proteomes" id="UP000294555">
    <property type="component" value="Unassembled WGS sequence"/>
</dbReference>
<accession>A0A4R1NIF6</accession>
<comment type="caution">
    <text evidence="2">The sequence shown here is derived from an EMBL/GenBank/DDBJ whole genome shotgun (WGS) entry which is preliminary data.</text>
</comment>
<dbReference type="EMBL" id="SJOI01000001">
    <property type="protein sequence ID" value="TCL06877.1"/>
    <property type="molecule type" value="Genomic_DNA"/>
</dbReference>
<evidence type="ECO:0000256" key="1">
    <source>
        <dbReference type="SAM" id="Coils"/>
    </source>
</evidence>
<sequence>MNLSDESDLPPDDSDNVLVFTRRFDANADITEMRNFVKAPDAKSKNRWCTHAKILVDDHLRQLTCRLCGKVIDPFDWINSVTDGETKVDWELQTLRREITDHRSGLEKIKREELNCRERVKTLQFKLSDLNAEIYKANKELAFLTERIGQVKALRGKNS</sequence>
<reference evidence="2 3" key="1">
    <citation type="submission" date="2019-02" db="EMBL/GenBank/DDBJ databases">
        <title>Investigation of anaerobic lignin degradation for improved lignocellulosic biofuels.</title>
        <authorList>
            <person name="Deangelis K."/>
        </authorList>
    </citation>
    <scope>NUCLEOTIDE SEQUENCE [LARGE SCALE GENOMIC DNA]</scope>
    <source>
        <strain evidence="2 3">159R</strain>
    </source>
</reference>
<evidence type="ECO:0008006" key="4">
    <source>
        <dbReference type="Google" id="ProtNLM"/>
    </source>
</evidence>
<protein>
    <recommendedName>
        <fullName evidence="4">Bacteriophage protein</fullName>
    </recommendedName>
</protein>
<evidence type="ECO:0000313" key="3">
    <source>
        <dbReference type="Proteomes" id="UP000294555"/>
    </source>
</evidence>
<dbReference type="AlphaFoldDB" id="A0A4R1NIF6"/>